<dbReference type="InterPro" id="IPR009057">
    <property type="entry name" value="Homeodomain-like_sf"/>
</dbReference>
<gene>
    <name evidence="5" type="ORF">C3942_12045</name>
</gene>
<dbReference type="SMART" id="SM00342">
    <property type="entry name" value="HTH_ARAC"/>
    <property type="match status" value="1"/>
</dbReference>
<feature type="domain" description="HTH araC/xylS-type" evidence="4">
    <location>
        <begin position="145"/>
        <end position="242"/>
    </location>
</feature>
<evidence type="ECO:0000313" key="5">
    <source>
        <dbReference type="EMBL" id="PPE73530.1"/>
    </source>
</evidence>
<dbReference type="PANTHER" id="PTHR46796">
    <property type="entry name" value="HTH-TYPE TRANSCRIPTIONAL ACTIVATOR RHAS-RELATED"/>
    <property type="match status" value="1"/>
</dbReference>
<name>A0A2S5TEW7_9GAMM</name>
<evidence type="ECO:0000313" key="6">
    <source>
        <dbReference type="Proteomes" id="UP000238220"/>
    </source>
</evidence>
<dbReference type="GO" id="GO:0003700">
    <property type="term" value="F:DNA-binding transcription factor activity"/>
    <property type="evidence" value="ECO:0007669"/>
    <property type="project" value="InterPro"/>
</dbReference>
<dbReference type="SUPFAM" id="SSF46689">
    <property type="entry name" value="Homeodomain-like"/>
    <property type="match status" value="1"/>
</dbReference>
<dbReference type="RefSeq" id="WP_104230592.1">
    <property type="nucleotide sequence ID" value="NZ_PSNW01000006.1"/>
</dbReference>
<dbReference type="Gene3D" id="1.10.10.60">
    <property type="entry name" value="Homeodomain-like"/>
    <property type="match status" value="1"/>
</dbReference>
<protein>
    <recommendedName>
        <fullName evidence="4">HTH araC/xylS-type domain-containing protein</fullName>
    </recommendedName>
</protein>
<dbReference type="GO" id="GO:0043565">
    <property type="term" value="F:sequence-specific DNA binding"/>
    <property type="evidence" value="ECO:0007669"/>
    <property type="project" value="InterPro"/>
</dbReference>
<evidence type="ECO:0000256" key="3">
    <source>
        <dbReference type="ARBA" id="ARBA00023163"/>
    </source>
</evidence>
<reference evidence="5 6" key="1">
    <citation type="submission" date="2018-02" db="EMBL/GenBank/DDBJ databases">
        <title>Genome sequencing of Solimonas sp. HR-BB.</title>
        <authorList>
            <person name="Lee Y."/>
            <person name="Jeon C.O."/>
        </authorList>
    </citation>
    <scope>NUCLEOTIDE SEQUENCE [LARGE SCALE GENOMIC DNA]</scope>
    <source>
        <strain evidence="5 6">HR-BB</strain>
    </source>
</reference>
<evidence type="ECO:0000259" key="4">
    <source>
        <dbReference type="PROSITE" id="PS01124"/>
    </source>
</evidence>
<proteinExistence type="predicted"/>
<dbReference type="Pfam" id="PF12833">
    <property type="entry name" value="HTH_18"/>
    <property type="match status" value="1"/>
</dbReference>
<accession>A0A2S5TEW7</accession>
<sequence length="252" mass="27355">MTILFRLFAWPQRLLLIGPGVGTDNHRHHAAQLCLGLEAPLRMRAAEDQAWQQAPGFFVTADQPHQLDAGTRPTAFLYLEADSGECRRLAQHHAGGISPLGRPGYLPLLQALAADGRPDQAEAALAAMLGDDAPGTPAPLDPRIARSLAWIGEHLGMPVRIADVAQAVHLSESHFAHLFSEQVGVPLRRYVLWRRLREALGCAMRGGSLTAAAHGAGFADSAHLSRAFRDHFGVAPSFLFEQRARIAYTAFN</sequence>
<evidence type="ECO:0000256" key="1">
    <source>
        <dbReference type="ARBA" id="ARBA00023015"/>
    </source>
</evidence>
<keyword evidence="1" id="KW-0805">Transcription regulation</keyword>
<dbReference type="OrthoDB" id="5295226at2"/>
<dbReference type="InterPro" id="IPR050204">
    <property type="entry name" value="AraC_XylS_family_regulators"/>
</dbReference>
<organism evidence="5 6">
    <name type="scientific">Solimonas fluminis</name>
    <dbReference type="NCBI Taxonomy" id="2086571"/>
    <lineage>
        <taxon>Bacteria</taxon>
        <taxon>Pseudomonadati</taxon>
        <taxon>Pseudomonadota</taxon>
        <taxon>Gammaproteobacteria</taxon>
        <taxon>Nevskiales</taxon>
        <taxon>Nevskiaceae</taxon>
        <taxon>Solimonas</taxon>
    </lineage>
</organism>
<dbReference type="Proteomes" id="UP000238220">
    <property type="component" value="Unassembled WGS sequence"/>
</dbReference>
<evidence type="ECO:0000256" key="2">
    <source>
        <dbReference type="ARBA" id="ARBA00023125"/>
    </source>
</evidence>
<dbReference type="PROSITE" id="PS00041">
    <property type="entry name" value="HTH_ARAC_FAMILY_1"/>
    <property type="match status" value="1"/>
</dbReference>
<dbReference type="EMBL" id="PSNW01000006">
    <property type="protein sequence ID" value="PPE73530.1"/>
    <property type="molecule type" value="Genomic_DNA"/>
</dbReference>
<keyword evidence="2" id="KW-0238">DNA-binding</keyword>
<dbReference type="InterPro" id="IPR018062">
    <property type="entry name" value="HTH_AraC-typ_CS"/>
</dbReference>
<keyword evidence="6" id="KW-1185">Reference proteome</keyword>
<dbReference type="PROSITE" id="PS01124">
    <property type="entry name" value="HTH_ARAC_FAMILY_2"/>
    <property type="match status" value="1"/>
</dbReference>
<comment type="caution">
    <text evidence="5">The sequence shown here is derived from an EMBL/GenBank/DDBJ whole genome shotgun (WGS) entry which is preliminary data.</text>
</comment>
<dbReference type="InterPro" id="IPR018060">
    <property type="entry name" value="HTH_AraC"/>
</dbReference>
<dbReference type="AlphaFoldDB" id="A0A2S5TEW7"/>
<keyword evidence="3" id="KW-0804">Transcription</keyword>